<dbReference type="Proteomes" id="UP000824112">
    <property type="component" value="Unassembled WGS sequence"/>
</dbReference>
<dbReference type="InterPro" id="IPR006311">
    <property type="entry name" value="TAT_signal"/>
</dbReference>
<dbReference type="Gene3D" id="3.20.20.150">
    <property type="entry name" value="Divalent-metal-dependent TIM barrel enzymes"/>
    <property type="match status" value="1"/>
</dbReference>
<reference evidence="2" key="2">
    <citation type="journal article" date="2021" name="PeerJ">
        <title>Extensive microbial diversity within the chicken gut microbiome revealed by metagenomics and culture.</title>
        <authorList>
            <person name="Gilroy R."/>
            <person name="Ravi A."/>
            <person name="Getino M."/>
            <person name="Pursley I."/>
            <person name="Horton D.L."/>
            <person name="Alikhan N.F."/>
            <person name="Baker D."/>
            <person name="Gharbi K."/>
            <person name="Hall N."/>
            <person name="Watson M."/>
            <person name="Adriaenssens E.M."/>
            <person name="Foster-Nyarko E."/>
            <person name="Jarju S."/>
            <person name="Secka A."/>
            <person name="Antonio M."/>
            <person name="Oren A."/>
            <person name="Chaudhuri R.R."/>
            <person name="La Ragione R."/>
            <person name="Hildebrand F."/>
            <person name="Pallen M.J."/>
        </authorList>
    </citation>
    <scope>NUCLEOTIDE SEQUENCE</scope>
    <source>
        <strain evidence="2">CHK158-818</strain>
    </source>
</reference>
<accession>A0A9D1SCZ6</accession>
<dbReference type="InterPro" id="IPR036237">
    <property type="entry name" value="Xyl_isomerase-like_sf"/>
</dbReference>
<sequence length="290" mass="32984">MQNRREFLKTASALIAGGLLSNQFLTSCAPAEKKHIGLQMYSLRDDISELGVQKVLEAISKMGYVNLETAGYGDGTIYGMKPADFKKACEDLGMRATSAHLSRFMSDNEQEDLSWWAKAIETHKEAGMKYMVMPVSPLNENSTIDDIKRYGDYFYKIGLAAAGAGLKFGYHNHDYEFKHIAGEEKCIYDLMIENTSPDHVFFQMDVYWVMRGGQDPVAYMKKYPNRFPVLHIKDETVIGGSGKLDYNSIFTQAYANGMKDWYVEVERYDTTPQEDVKKSYDFLNNATFVK</sequence>
<dbReference type="AlphaFoldDB" id="A0A9D1SCZ6"/>
<keyword evidence="2" id="KW-0413">Isomerase</keyword>
<dbReference type="SUPFAM" id="SSF51658">
    <property type="entry name" value="Xylose isomerase-like"/>
    <property type="match status" value="1"/>
</dbReference>
<dbReference type="InterPro" id="IPR013022">
    <property type="entry name" value="Xyl_isomerase-like_TIM-brl"/>
</dbReference>
<dbReference type="PANTHER" id="PTHR12110">
    <property type="entry name" value="HYDROXYPYRUVATE ISOMERASE"/>
    <property type="match status" value="1"/>
</dbReference>
<feature type="domain" description="Xylose isomerase-like TIM barrel" evidence="1">
    <location>
        <begin position="58"/>
        <end position="285"/>
    </location>
</feature>
<dbReference type="EMBL" id="DVNA01000105">
    <property type="protein sequence ID" value="HIU55027.1"/>
    <property type="molecule type" value="Genomic_DNA"/>
</dbReference>
<evidence type="ECO:0000259" key="1">
    <source>
        <dbReference type="Pfam" id="PF01261"/>
    </source>
</evidence>
<organism evidence="2 3">
    <name type="scientific">Candidatus Gallibacteroides avistercoris</name>
    <dbReference type="NCBI Taxonomy" id="2840833"/>
    <lineage>
        <taxon>Bacteria</taxon>
        <taxon>Pseudomonadati</taxon>
        <taxon>Bacteroidota</taxon>
        <taxon>Bacteroidia</taxon>
        <taxon>Bacteroidales</taxon>
        <taxon>Bacteroidaceae</taxon>
        <taxon>Bacteroidaceae incertae sedis</taxon>
        <taxon>Candidatus Gallibacteroides</taxon>
    </lineage>
</organism>
<dbReference type="Pfam" id="PF01261">
    <property type="entry name" value="AP_endonuc_2"/>
    <property type="match status" value="1"/>
</dbReference>
<proteinExistence type="predicted"/>
<dbReference type="PROSITE" id="PS51318">
    <property type="entry name" value="TAT"/>
    <property type="match status" value="1"/>
</dbReference>
<dbReference type="InterPro" id="IPR050312">
    <property type="entry name" value="IolE/XylAMocC-like"/>
</dbReference>
<dbReference type="PROSITE" id="PS51257">
    <property type="entry name" value="PROKAR_LIPOPROTEIN"/>
    <property type="match status" value="1"/>
</dbReference>
<reference evidence="2" key="1">
    <citation type="submission" date="2020-10" db="EMBL/GenBank/DDBJ databases">
        <authorList>
            <person name="Gilroy R."/>
        </authorList>
    </citation>
    <scope>NUCLEOTIDE SEQUENCE</scope>
    <source>
        <strain evidence="2">CHK158-818</strain>
    </source>
</reference>
<name>A0A9D1SCZ6_9BACT</name>
<dbReference type="PANTHER" id="PTHR12110:SF41">
    <property type="entry name" value="INOSOSE DEHYDRATASE"/>
    <property type="match status" value="1"/>
</dbReference>
<gene>
    <name evidence="2" type="ORF">IAB03_04360</name>
</gene>
<evidence type="ECO:0000313" key="2">
    <source>
        <dbReference type="EMBL" id="HIU55027.1"/>
    </source>
</evidence>
<comment type="caution">
    <text evidence="2">The sequence shown here is derived from an EMBL/GenBank/DDBJ whole genome shotgun (WGS) entry which is preliminary data.</text>
</comment>
<evidence type="ECO:0000313" key="3">
    <source>
        <dbReference type="Proteomes" id="UP000824112"/>
    </source>
</evidence>
<dbReference type="GO" id="GO:0016853">
    <property type="term" value="F:isomerase activity"/>
    <property type="evidence" value="ECO:0007669"/>
    <property type="project" value="UniProtKB-KW"/>
</dbReference>
<protein>
    <submittedName>
        <fullName evidence="2">Sugar phosphate isomerase/epimerase</fullName>
    </submittedName>
</protein>